<evidence type="ECO:0000256" key="1">
    <source>
        <dbReference type="ARBA" id="ARBA00005622"/>
    </source>
</evidence>
<gene>
    <name evidence="5" type="ORF">E6B08_03185</name>
</gene>
<dbReference type="AlphaFoldDB" id="A0A4D6X3F2"/>
<protein>
    <submittedName>
        <fullName evidence="5">Alpha/beta hydrolase</fullName>
    </submittedName>
</protein>
<proteinExistence type="inferred from homology"/>
<dbReference type="PANTHER" id="PTHR40841">
    <property type="entry name" value="SIDEROPHORE TRIACETYLFUSARININE C ESTERASE"/>
    <property type="match status" value="1"/>
</dbReference>
<sequence length="306" mass="33212">MSKLTLSLALALALAAPVALAQPERNQKMDTSLLQRQDLAYRFSHLDLDSVDGQRHYRLWIGKPDRPAPAAGYPVLWMLDGNAAIGALDAGLLNTLAAGQAPLLVAVGYQTDQRIERAGRTYDYTPALPGQAQQLDPLTGQPSGGVEVFFELLRQRMRPMVASVAPIDPARQTLWGHSYGGLAVLHALFAHPDEFSDYAAASPSLWWHDGAIVHEAEGLQQRLGDSRAHLLLMRGAAEPARPGKPSKGDEEGPARRLAAQLGKVQGLEVRFERFDGLGHGPMLPASLRRVIESMSDHQHARSVPQG</sequence>
<dbReference type="RefSeq" id="WP_136912715.1">
    <property type="nucleotide sequence ID" value="NZ_CP039371.1"/>
</dbReference>
<evidence type="ECO:0000256" key="4">
    <source>
        <dbReference type="SAM" id="SignalP"/>
    </source>
</evidence>
<evidence type="ECO:0000313" key="6">
    <source>
        <dbReference type="Proteomes" id="UP000298551"/>
    </source>
</evidence>
<comment type="similarity">
    <text evidence="1">Belongs to the esterase D family.</text>
</comment>
<accession>A0A4D6X3F2</accession>
<evidence type="ECO:0000256" key="3">
    <source>
        <dbReference type="SAM" id="MobiDB-lite"/>
    </source>
</evidence>
<dbReference type="Proteomes" id="UP000298551">
    <property type="component" value="Chromosome"/>
</dbReference>
<dbReference type="InterPro" id="IPR000801">
    <property type="entry name" value="Esterase-like"/>
</dbReference>
<feature type="signal peptide" evidence="4">
    <location>
        <begin position="1"/>
        <end position="21"/>
    </location>
</feature>
<dbReference type="OrthoDB" id="9784036at2"/>
<feature type="region of interest" description="Disordered" evidence="3">
    <location>
        <begin position="235"/>
        <end position="254"/>
    </location>
</feature>
<dbReference type="SUPFAM" id="SSF53474">
    <property type="entry name" value="alpha/beta-Hydrolases"/>
    <property type="match status" value="1"/>
</dbReference>
<name>A0A4D6X3F2_PSEPU</name>
<dbReference type="Gene3D" id="3.40.50.1820">
    <property type="entry name" value="alpha/beta hydrolase"/>
    <property type="match status" value="1"/>
</dbReference>
<keyword evidence="2 5" id="KW-0378">Hydrolase</keyword>
<dbReference type="EMBL" id="CP039371">
    <property type="protein sequence ID" value="QCI10477.1"/>
    <property type="molecule type" value="Genomic_DNA"/>
</dbReference>
<dbReference type="PANTHER" id="PTHR40841:SF2">
    <property type="entry name" value="SIDEROPHORE-DEGRADING ESTERASE (EUROFUNG)"/>
    <property type="match status" value="1"/>
</dbReference>
<organism evidence="5 6">
    <name type="scientific">Pseudomonas putida</name>
    <name type="common">Arthrobacter siderocapsulatus</name>
    <dbReference type="NCBI Taxonomy" id="303"/>
    <lineage>
        <taxon>Bacteria</taxon>
        <taxon>Pseudomonadati</taxon>
        <taxon>Pseudomonadota</taxon>
        <taxon>Gammaproteobacteria</taxon>
        <taxon>Pseudomonadales</taxon>
        <taxon>Pseudomonadaceae</taxon>
        <taxon>Pseudomonas</taxon>
    </lineage>
</organism>
<evidence type="ECO:0000313" key="5">
    <source>
        <dbReference type="EMBL" id="QCI10477.1"/>
    </source>
</evidence>
<dbReference type="InterPro" id="IPR052558">
    <property type="entry name" value="Siderophore_Hydrolase_D"/>
</dbReference>
<feature type="chain" id="PRO_5020215162" evidence="4">
    <location>
        <begin position="22"/>
        <end position="306"/>
    </location>
</feature>
<dbReference type="Pfam" id="PF00756">
    <property type="entry name" value="Esterase"/>
    <property type="match status" value="1"/>
</dbReference>
<dbReference type="GO" id="GO:0016788">
    <property type="term" value="F:hydrolase activity, acting on ester bonds"/>
    <property type="evidence" value="ECO:0007669"/>
    <property type="project" value="TreeGrafter"/>
</dbReference>
<keyword evidence="4" id="KW-0732">Signal</keyword>
<dbReference type="InterPro" id="IPR029058">
    <property type="entry name" value="AB_hydrolase_fold"/>
</dbReference>
<evidence type="ECO:0000256" key="2">
    <source>
        <dbReference type="ARBA" id="ARBA00022801"/>
    </source>
</evidence>
<reference evidence="6" key="1">
    <citation type="submission" date="2019-04" db="EMBL/GenBank/DDBJ databases">
        <title>Genome sequence of Pseudomonas putida 1290, an auxin catabolizing strain.</title>
        <authorList>
            <person name="Laird T.S."/>
            <person name="Leveau J.H.J."/>
        </authorList>
    </citation>
    <scope>NUCLEOTIDE SEQUENCE [LARGE SCALE GENOMIC DNA]</scope>
    <source>
        <strain evidence="6">1290</strain>
    </source>
</reference>